<proteinExistence type="inferred from homology"/>
<evidence type="ECO:0000313" key="12">
    <source>
        <dbReference type="EMBL" id="KDE39425.1"/>
    </source>
</evidence>
<evidence type="ECO:0000256" key="2">
    <source>
        <dbReference type="ARBA" id="ARBA00022729"/>
    </source>
</evidence>
<name>A0A063Y2P6_9GAMM</name>
<keyword evidence="2 10" id="KW-0732">Signal</keyword>
<evidence type="ECO:0000256" key="7">
    <source>
        <dbReference type="PIRSR" id="PIRSR618044-1"/>
    </source>
</evidence>
<sequence>MLRAGLKPLLLTCLLLGWSSSSMARNMELPLASVYAAIAPLGSDEPLFSQRADHVVPIASLTKLMTALVILESGLPLDETLEIGRISNTFGKNSPSRLRPGTRVNRLDLMRMSLMSSENLATYTLAANYPGGVPAFVSAMNATAALLGMSQTRFTDPTGLSPDNISTARDLLILTAAVYQYPVIRDLSVQGQADMHFRSPVYSLAYTNTNPLTRNENWNVLLSKTGYLSEAGRCLIMVAEIQGQPVAMVLLDSEGLRTPIGDVGRINRWLRNQPPGEVPVAAAEYARSRIQAMR</sequence>
<feature type="active site" description="Proton acceptor" evidence="7">
    <location>
        <position position="63"/>
    </location>
</feature>
<keyword evidence="5" id="KW-0573">Peptidoglycan synthesis</keyword>
<evidence type="ECO:0000256" key="8">
    <source>
        <dbReference type="PIRSR" id="PIRSR618044-2"/>
    </source>
</evidence>
<comment type="caution">
    <text evidence="12">The sequence shown here is derived from an EMBL/GenBank/DDBJ whole genome shotgun (WGS) entry which is preliminary data.</text>
</comment>
<dbReference type="PANTHER" id="PTHR21581">
    <property type="entry name" value="D-ALANYL-D-ALANINE CARBOXYPEPTIDASE"/>
    <property type="match status" value="1"/>
</dbReference>
<feature type="binding site" evidence="8">
    <location>
        <position position="224"/>
    </location>
    <ligand>
        <name>substrate</name>
    </ligand>
</feature>
<evidence type="ECO:0000256" key="4">
    <source>
        <dbReference type="ARBA" id="ARBA00022960"/>
    </source>
</evidence>
<gene>
    <name evidence="12" type="ORF">ADINL_2554</name>
</gene>
<dbReference type="AlphaFoldDB" id="A0A063Y2P6"/>
<dbReference type="GO" id="GO:0009002">
    <property type="term" value="F:serine-type D-Ala-D-Ala carboxypeptidase activity"/>
    <property type="evidence" value="ECO:0007669"/>
    <property type="project" value="InterPro"/>
</dbReference>
<organism evidence="12 13">
    <name type="scientific">Nitrincola lacisaponensis</name>
    <dbReference type="NCBI Taxonomy" id="267850"/>
    <lineage>
        <taxon>Bacteria</taxon>
        <taxon>Pseudomonadati</taxon>
        <taxon>Pseudomonadota</taxon>
        <taxon>Gammaproteobacteria</taxon>
        <taxon>Oceanospirillales</taxon>
        <taxon>Oceanospirillaceae</taxon>
        <taxon>Nitrincola</taxon>
    </lineage>
</organism>
<evidence type="ECO:0000313" key="13">
    <source>
        <dbReference type="Proteomes" id="UP000027318"/>
    </source>
</evidence>
<dbReference type="GO" id="GO:0071555">
    <property type="term" value="P:cell wall organization"/>
    <property type="evidence" value="ECO:0007669"/>
    <property type="project" value="UniProtKB-KW"/>
</dbReference>
<dbReference type="STRING" id="267850.ADINL_2554"/>
<dbReference type="EC" id="3.4.99.-" evidence="12"/>
<evidence type="ECO:0000256" key="9">
    <source>
        <dbReference type="RuleBase" id="RU004016"/>
    </source>
</evidence>
<evidence type="ECO:0000256" key="10">
    <source>
        <dbReference type="SAM" id="SignalP"/>
    </source>
</evidence>
<dbReference type="GO" id="GO:0008360">
    <property type="term" value="P:regulation of cell shape"/>
    <property type="evidence" value="ECO:0007669"/>
    <property type="project" value="UniProtKB-KW"/>
</dbReference>
<dbReference type="InterPro" id="IPR018044">
    <property type="entry name" value="Peptidase_S11"/>
</dbReference>
<evidence type="ECO:0000256" key="5">
    <source>
        <dbReference type="ARBA" id="ARBA00022984"/>
    </source>
</evidence>
<evidence type="ECO:0000256" key="6">
    <source>
        <dbReference type="ARBA" id="ARBA00023316"/>
    </source>
</evidence>
<dbReference type="InterPro" id="IPR001967">
    <property type="entry name" value="Peptidase_S11_N"/>
</dbReference>
<feature type="active site" description="Acyl-ester intermediate" evidence="7">
    <location>
        <position position="60"/>
    </location>
</feature>
<accession>A0A063Y2P6</accession>
<feature type="signal peptide" evidence="10">
    <location>
        <begin position="1"/>
        <end position="24"/>
    </location>
</feature>
<dbReference type="EMBL" id="JMSZ01000032">
    <property type="protein sequence ID" value="KDE39425.1"/>
    <property type="molecule type" value="Genomic_DNA"/>
</dbReference>
<feature type="active site" evidence="7">
    <location>
        <position position="117"/>
    </location>
</feature>
<dbReference type="Pfam" id="PF00768">
    <property type="entry name" value="Peptidase_S11"/>
    <property type="match status" value="1"/>
</dbReference>
<dbReference type="Proteomes" id="UP000027318">
    <property type="component" value="Unassembled WGS sequence"/>
</dbReference>
<feature type="chain" id="PRO_5001620112" evidence="10">
    <location>
        <begin position="25"/>
        <end position="294"/>
    </location>
</feature>
<dbReference type="InterPro" id="IPR012338">
    <property type="entry name" value="Beta-lactam/transpept-like"/>
</dbReference>
<dbReference type="GO" id="GO:0006508">
    <property type="term" value="P:proteolysis"/>
    <property type="evidence" value="ECO:0007669"/>
    <property type="project" value="InterPro"/>
</dbReference>
<keyword evidence="3 12" id="KW-0378">Hydrolase</keyword>
<dbReference type="GO" id="GO:0009252">
    <property type="term" value="P:peptidoglycan biosynthetic process"/>
    <property type="evidence" value="ECO:0007669"/>
    <property type="project" value="UniProtKB-KW"/>
</dbReference>
<evidence type="ECO:0000256" key="3">
    <source>
        <dbReference type="ARBA" id="ARBA00022801"/>
    </source>
</evidence>
<dbReference type="PANTHER" id="PTHR21581:SF26">
    <property type="entry name" value="D-ALANYL-D-ALANINE ENDOPEPTIDASE"/>
    <property type="match status" value="1"/>
</dbReference>
<protein>
    <submittedName>
        <fullName evidence="12">Murein-DD-endopeptidase</fullName>
        <ecNumber evidence="12">3.4.99.-</ecNumber>
    </submittedName>
</protein>
<keyword evidence="13" id="KW-1185">Reference proteome</keyword>
<evidence type="ECO:0000256" key="1">
    <source>
        <dbReference type="ARBA" id="ARBA00007164"/>
    </source>
</evidence>
<dbReference type="Gene3D" id="3.40.710.10">
    <property type="entry name" value="DD-peptidase/beta-lactamase superfamily"/>
    <property type="match status" value="1"/>
</dbReference>
<keyword evidence="6" id="KW-0961">Cell wall biogenesis/degradation</keyword>
<dbReference type="MEROPS" id="S11.002"/>
<feature type="domain" description="Peptidase S11 D-alanyl-D-alanine carboxypeptidase A N-terminal" evidence="11">
    <location>
        <begin position="47"/>
        <end position="253"/>
    </location>
</feature>
<comment type="similarity">
    <text evidence="1 9">Belongs to the peptidase S11 family.</text>
</comment>
<evidence type="ECO:0000259" key="11">
    <source>
        <dbReference type="Pfam" id="PF00768"/>
    </source>
</evidence>
<keyword evidence="4" id="KW-0133">Cell shape</keyword>
<reference evidence="12 13" key="1">
    <citation type="journal article" date="2005" name="Int. J. Syst. Evol. Microbiol.">
        <title>Nitrincola lacisaponensis gen. nov., sp. nov., a novel alkaliphilic bacterium isolated from an alkaline, saline lake.</title>
        <authorList>
            <person name="Dimitriu P.A."/>
            <person name="Shukla S.K."/>
            <person name="Conradt J."/>
            <person name="Marquez M.C."/>
            <person name="Ventosa A."/>
            <person name="Maglia A."/>
            <person name="Peyton B.M."/>
            <person name="Pinkart H.C."/>
            <person name="Mormile M.R."/>
        </authorList>
    </citation>
    <scope>NUCLEOTIDE SEQUENCE [LARGE SCALE GENOMIC DNA]</scope>
    <source>
        <strain evidence="12 13">4CA</strain>
    </source>
</reference>
<dbReference type="SUPFAM" id="SSF56601">
    <property type="entry name" value="beta-lactamase/transpeptidase-like"/>
    <property type="match status" value="1"/>
</dbReference>
<dbReference type="PRINTS" id="PR00725">
    <property type="entry name" value="DADACBPTASE1"/>
</dbReference>